<proteinExistence type="predicted"/>
<organism evidence="2 3">
    <name type="scientific">Botryotinia fuckeliana (strain T4)</name>
    <name type="common">Noble rot fungus</name>
    <name type="synonym">Botrytis cinerea</name>
    <dbReference type="NCBI Taxonomy" id="999810"/>
    <lineage>
        <taxon>Eukaryota</taxon>
        <taxon>Fungi</taxon>
        <taxon>Dikarya</taxon>
        <taxon>Ascomycota</taxon>
        <taxon>Pezizomycotina</taxon>
        <taxon>Leotiomycetes</taxon>
        <taxon>Helotiales</taxon>
        <taxon>Sclerotiniaceae</taxon>
        <taxon>Botrytis</taxon>
    </lineage>
</organism>
<dbReference type="OrthoDB" id="1045822at2759"/>
<evidence type="ECO:0000256" key="1">
    <source>
        <dbReference type="SAM" id="MobiDB-lite"/>
    </source>
</evidence>
<dbReference type="EMBL" id="FQ790337">
    <property type="protein sequence ID" value="CCD51288.1"/>
    <property type="molecule type" value="Genomic_DNA"/>
</dbReference>
<feature type="region of interest" description="Disordered" evidence="1">
    <location>
        <begin position="1"/>
        <end position="29"/>
    </location>
</feature>
<dbReference type="HOGENOM" id="CLU_1402228_0_0_1"/>
<sequence length="194" mass="21977">MAPMTMAARREKRKLAKNPPVTKYNLDPTTPVHRQSLATAAHAPAMVEARQPAVTPQLRYAIPDQPQRSELSMNRNKSEHKGQSDWMVPFCHHPESDHKTALEGLFIPCLLYGKTHWRLKNVALGRDPHDFKPSDGCNSMCWIHGALTAACCLSSNRSYSYTTCPDSRPIQNIRVYGERCHQVMFLWSMCDDAT</sequence>
<dbReference type="InParanoid" id="G2YHV1"/>
<name>G2YHV1_BOTF4</name>
<evidence type="ECO:0000313" key="2">
    <source>
        <dbReference type="EMBL" id="CCD51288.1"/>
    </source>
</evidence>
<accession>G2YHV1</accession>
<evidence type="ECO:0000313" key="3">
    <source>
        <dbReference type="Proteomes" id="UP000008177"/>
    </source>
</evidence>
<dbReference type="Proteomes" id="UP000008177">
    <property type="component" value="Unplaced contigs"/>
</dbReference>
<gene>
    <name evidence="2" type="ORF">BofuT4_P015940.1</name>
</gene>
<dbReference type="AlphaFoldDB" id="G2YHV1"/>
<reference evidence="3" key="1">
    <citation type="journal article" date="2011" name="PLoS Genet.">
        <title>Genomic analysis of the necrotrophic fungal pathogens Sclerotinia sclerotiorum and Botrytis cinerea.</title>
        <authorList>
            <person name="Amselem J."/>
            <person name="Cuomo C.A."/>
            <person name="van Kan J.A."/>
            <person name="Viaud M."/>
            <person name="Benito E.P."/>
            <person name="Couloux A."/>
            <person name="Coutinho P.M."/>
            <person name="de Vries R.P."/>
            <person name="Dyer P.S."/>
            <person name="Fillinger S."/>
            <person name="Fournier E."/>
            <person name="Gout L."/>
            <person name="Hahn M."/>
            <person name="Kohn L."/>
            <person name="Lapalu N."/>
            <person name="Plummer K.M."/>
            <person name="Pradier J.M."/>
            <person name="Quevillon E."/>
            <person name="Sharon A."/>
            <person name="Simon A."/>
            <person name="ten Have A."/>
            <person name="Tudzynski B."/>
            <person name="Tudzynski P."/>
            <person name="Wincker P."/>
            <person name="Andrew M."/>
            <person name="Anthouard V."/>
            <person name="Beever R.E."/>
            <person name="Beffa R."/>
            <person name="Benoit I."/>
            <person name="Bouzid O."/>
            <person name="Brault B."/>
            <person name="Chen Z."/>
            <person name="Choquer M."/>
            <person name="Collemare J."/>
            <person name="Cotton P."/>
            <person name="Danchin E.G."/>
            <person name="Da Silva C."/>
            <person name="Gautier A."/>
            <person name="Giraud C."/>
            <person name="Giraud T."/>
            <person name="Gonzalez C."/>
            <person name="Grossetete S."/>
            <person name="Guldener U."/>
            <person name="Henrissat B."/>
            <person name="Howlett B.J."/>
            <person name="Kodira C."/>
            <person name="Kretschmer M."/>
            <person name="Lappartient A."/>
            <person name="Leroch M."/>
            <person name="Levis C."/>
            <person name="Mauceli E."/>
            <person name="Neuveglise C."/>
            <person name="Oeser B."/>
            <person name="Pearson M."/>
            <person name="Poulain J."/>
            <person name="Poussereau N."/>
            <person name="Quesneville H."/>
            <person name="Rascle C."/>
            <person name="Schumacher J."/>
            <person name="Segurens B."/>
            <person name="Sexton A."/>
            <person name="Silva E."/>
            <person name="Sirven C."/>
            <person name="Soanes D.M."/>
            <person name="Talbot N.J."/>
            <person name="Templeton M."/>
            <person name="Yandava C."/>
            <person name="Yarden O."/>
            <person name="Zeng Q."/>
            <person name="Rollins J.A."/>
            <person name="Lebrun M.H."/>
            <person name="Dickman M."/>
        </authorList>
    </citation>
    <scope>NUCLEOTIDE SEQUENCE [LARGE SCALE GENOMIC DNA]</scope>
    <source>
        <strain evidence="3">T4</strain>
    </source>
</reference>
<protein>
    <submittedName>
        <fullName evidence="2">Uncharacterized protein</fullName>
    </submittedName>
</protein>
<dbReference type="STRING" id="999810.G2YHV1"/>